<proteinExistence type="predicted"/>
<sequence length="749" mass="81414">MAVIKENEIELNSVKYPIIGGVRPILSSRFAEKMVVGDYTKASNPNVDSWVIQDQRGGILAEEMDESRQANRAWWSTCNLGFLGHIVLPPLVTAVTPTAINLVSPTTTTDTATAWTDDAKSIDDDYATFAYTTAGVATTTWSEYLQFNITSTNIIAVMCKSDIYTAAVAPTLEIDVTDGTWHNVFTGTVGTAAATHPEVVSAQAIYTGVTAARVRLKNNDTVSAQGCRIYEFYFITATGGTLGTPVTFANYNSRLYYASGVNLFRLNAAGTAWLPVAVLPSAVTALVSSVGNNLYVFMGDSEKYWYMRTGEVFTETSSATALATYAIAWDSKLFKMDSAGSMSYSAAPNVIAASWTDDGDLADEGLADNDVQGLFIYRDAAGSPIIYAGTKLGLYAHSFGNDKWMATELAMPQHDTAGKGVVHWRENACVSAGLDVLAYQTGQAGTSIVSVGLDKDDGLPQLYGGEVVKFIKGYNEFFALVDSTYEGTTSYSSVMAYDGRGWQSWWTDGTVNEAMHTGIVSSVVAHRLWFTSGTAVSWIALQKNIRNPKKVSTFPYATSSVHITPWFDANWVGQKLALNLKVFCKDVTANETVLVQYRIDHATTAVATTWTTLGTIVAAGDGVETEYTFGSSLGTNFKAIQFKFTLVRRTTGTTPEYYSPDIQYAVLEYEKVIDPTWGWAFTINCNKPYAGKNPEQLLDALVTAAELETLTPFAFKGTTYYVRVKSVEGERLTGDGDRGTYNVTVLKPT</sequence>
<organism evidence="1">
    <name type="scientific">viral metagenome</name>
    <dbReference type="NCBI Taxonomy" id="1070528"/>
    <lineage>
        <taxon>unclassified sequences</taxon>
        <taxon>metagenomes</taxon>
        <taxon>organismal metagenomes</taxon>
    </lineage>
</organism>
<dbReference type="AlphaFoldDB" id="A0A6M3LA23"/>
<name>A0A6M3LA23_9ZZZZ</name>
<dbReference type="EMBL" id="MT142881">
    <property type="protein sequence ID" value="QJA89958.1"/>
    <property type="molecule type" value="Genomic_DNA"/>
</dbReference>
<reference evidence="1" key="1">
    <citation type="submission" date="2020-03" db="EMBL/GenBank/DDBJ databases">
        <title>The deep terrestrial virosphere.</title>
        <authorList>
            <person name="Holmfeldt K."/>
            <person name="Nilsson E."/>
            <person name="Simone D."/>
            <person name="Lopez-Fernandez M."/>
            <person name="Wu X."/>
            <person name="de Brujin I."/>
            <person name="Lundin D."/>
            <person name="Andersson A."/>
            <person name="Bertilsson S."/>
            <person name="Dopson M."/>
        </authorList>
    </citation>
    <scope>NUCLEOTIDE SEQUENCE</scope>
    <source>
        <strain evidence="1">MM415B02465</strain>
    </source>
</reference>
<accession>A0A6M3LA23</accession>
<protein>
    <submittedName>
        <fullName evidence="1">Uncharacterized protein</fullName>
    </submittedName>
</protein>
<gene>
    <name evidence="1" type="ORF">MM415B02465_0004</name>
</gene>
<evidence type="ECO:0000313" key="1">
    <source>
        <dbReference type="EMBL" id="QJA89958.1"/>
    </source>
</evidence>